<feature type="region of interest" description="Disordered" evidence="2">
    <location>
        <begin position="480"/>
        <end position="570"/>
    </location>
</feature>
<name>D7FHP8_ECTSI</name>
<reference evidence="3 4" key="1">
    <citation type="journal article" date="2010" name="Nature">
        <title>The Ectocarpus genome and the independent evolution of multicellularity in brown algae.</title>
        <authorList>
            <person name="Cock J.M."/>
            <person name="Sterck L."/>
            <person name="Rouze P."/>
            <person name="Scornet D."/>
            <person name="Allen A.E."/>
            <person name="Amoutzias G."/>
            <person name="Anthouard V."/>
            <person name="Artiguenave F."/>
            <person name="Aury J.M."/>
            <person name="Badger J.H."/>
            <person name="Beszteri B."/>
            <person name="Billiau K."/>
            <person name="Bonnet E."/>
            <person name="Bothwell J.H."/>
            <person name="Bowler C."/>
            <person name="Boyen C."/>
            <person name="Brownlee C."/>
            <person name="Carrano C.J."/>
            <person name="Charrier B."/>
            <person name="Cho G.Y."/>
            <person name="Coelho S.M."/>
            <person name="Collen J."/>
            <person name="Corre E."/>
            <person name="Da Silva C."/>
            <person name="Delage L."/>
            <person name="Delaroque N."/>
            <person name="Dittami S.M."/>
            <person name="Doulbeau S."/>
            <person name="Elias M."/>
            <person name="Farnham G."/>
            <person name="Gachon C.M."/>
            <person name="Gschloessl B."/>
            <person name="Heesch S."/>
            <person name="Jabbari K."/>
            <person name="Jubin C."/>
            <person name="Kawai H."/>
            <person name="Kimura K."/>
            <person name="Kloareg B."/>
            <person name="Kupper F.C."/>
            <person name="Lang D."/>
            <person name="Le Bail A."/>
            <person name="Leblanc C."/>
            <person name="Lerouge P."/>
            <person name="Lohr M."/>
            <person name="Lopez P.J."/>
            <person name="Martens C."/>
            <person name="Maumus F."/>
            <person name="Michel G."/>
            <person name="Miranda-Saavedra D."/>
            <person name="Morales J."/>
            <person name="Moreau H."/>
            <person name="Motomura T."/>
            <person name="Nagasato C."/>
            <person name="Napoli C.A."/>
            <person name="Nelson D.R."/>
            <person name="Nyvall-Collen P."/>
            <person name="Peters A.F."/>
            <person name="Pommier C."/>
            <person name="Potin P."/>
            <person name="Poulain J."/>
            <person name="Quesneville H."/>
            <person name="Read B."/>
            <person name="Rensing S.A."/>
            <person name="Ritter A."/>
            <person name="Rousvoal S."/>
            <person name="Samanta M."/>
            <person name="Samson G."/>
            <person name="Schroeder D.C."/>
            <person name="Segurens B."/>
            <person name="Strittmatter M."/>
            <person name="Tonon T."/>
            <person name="Tregear J.W."/>
            <person name="Valentin K."/>
            <person name="von Dassow P."/>
            <person name="Yamagishi T."/>
            <person name="Van de Peer Y."/>
            <person name="Wincker P."/>
        </authorList>
    </citation>
    <scope>NUCLEOTIDE SEQUENCE [LARGE SCALE GENOMIC DNA]</scope>
    <source>
        <strain evidence="4">Ec32 / CCAP1310/4</strain>
    </source>
</reference>
<proteinExistence type="predicted"/>
<evidence type="ECO:0000313" key="4">
    <source>
        <dbReference type="Proteomes" id="UP000002630"/>
    </source>
</evidence>
<feature type="coiled-coil region" evidence="1">
    <location>
        <begin position="193"/>
        <end position="244"/>
    </location>
</feature>
<keyword evidence="1" id="KW-0175">Coiled coil</keyword>
<organism evidence="3 4">
    <name type="scientific">Ectocarpus siliculosus</name>
    <name type="common">Brown alga</name>
    <name type="synonym">Conferva siliculosa</name>
    <dbReference type="NCBI Taxonomy" id="2880"/>
    <lineage>
        <taxon>Eukaryota</taxon>
        <taxon>Sar</taxon>
        <taxon>Stramenopiles</taxon>
        <taxon>Ochrophyta</taxon>
        <taxon>PX clade</taxon>
        <taxon>Phaeophyceae</taxon>
        <taxon>Ectocarpales</taxon>
        <taxon>Ectocarpaceae</taxon>
        <taxon>Ectocarpus</taxon>
    </lineage>
</organism>
<dbReference type="Proteomes" id="UP000002630">
    <property type="component" value="Unassembled WGS sequence"/>
</dbReference>
<protein>
    <submittedName>
        <fullName evidence="3">Uncharacterized protein</fullName>
    </submittedName>
</protein>
<keyword evidence="4" id="KW-1185">Reference proteome</keyword>
<evidence type="ECO:0000256" key="2">
    <source>
        <dbReference type="SAM" id="MobiDB-lite"/>
    </source>
</evidence>
<dbReference type="OrthoDB" id="10415179at2759"/>
<feature type="region of interest" description="Disordered" evidence="2">
    <location>
        <begin position="286"/>
        <end position="373"/>
    </location>
</feature>
<evidence type="ECO:0000256" key="1">
    <source>
        <dbReference type="SAM" id="Coils"/>
    </source>
</evidence>
<accession>D7FHP8</accession>
<evidence type="ECO:0000313" key="3">
    <source>
        <dbReference type="EMBL" id="CBJ28603.1"/>
    </source>
</evidence>
<dbReference type="InParanoid" id="D7FHP8"/>
<gene>
    <name evidence="3" type="ORF">Esi_0110_0014</name>
</gene>
<dbReference type="EMBL" id="FN649760">
    <property type="protein sequence ID" value="CBJ28603.1"/>
    <property type="molecule type" value="Genomic_DNA"/>
</dbReference>
<sequence>MFHIASTESTIKSMTTEHEELLKNREEDFMYATAPERREVHQYEEKCADLQRILMSSDVVEREQKVLQARLAALRVDDEKEEVANAREMDGLKRNLFNVRNDLENVFRTTLHDLNMSYQEQAFDAMVEEAIVARGELPTLRTDLRVKTRNVNRVMAEHCRSFQGAGCAKVERDLADTFVKLQAKRGEKLRQSVRSQKEVIVKEQEEMKDLGNRLEEFQAEAGELTKAAAELRQARAESARTHEEYLHARRWAHTLAKKGPKALKAELKRRRLAALTAATVASFKASRREDSGFSCSPDEGDGGGADSASLGSSLPDSPDDAAAVSCDASSAGGSSSDGRGEESEVCSRNGDARLTDADAGTNRGVSNEDDDEHRAVATTAATAAGDFYRPTAILDGGAVATAPPSAERRDTLTLVSGMEIGGLGVDADAAATGFSKLFKTTKPENNATGVIGDVPRIDRRLAAASERIWRASLSGNHDINNSYHEHGRRNGGGRAEAKDASKAGVVPGGVRDEVPSTDGMGSLQAEGHWQRQAPPRLPSGSTPPATSYRPRCSRACSSPITRMASAGRRG</sequence>
<dbReference type="AlphaFoldDB" id="D7FHP8"/>
<feature type="compositionally biased region" description="Low complexity" evidence="2">
    <location>
        <begin position="306"/>
        <end position="337"/>
    </location>
</feature>